<accession>A0A1W1UNK0</accession>
<reference evidence="2 3" key="1">
    <citation type="submission" date="2017-04" db="EMBL/GenBank/DDBJ databases">
        <authorList>
            <person name="Afonso C.L."/>
            <person name="Miller P.J."/>
            <person name="Scott M.A."/>
            <person name="Spackman E."/>
            <person name="Goraichik I."/>
            <person name="Dimitrov K.M."/>
            <person name="Suarez D.L."/>
            <person name="Swayne D.E."/>
        </authorList>
    </citation>
    <scope>NUCLEOTIDE SEQUENCE [LARGE SCALE GENOMIC DNA]</scope>
    <source>
        <strain evidence="2 3">KR-140</strain>
    </source>
</reference>
<keyword evidence="3" id="KW-1185">Reference proteome</keyword>
<feature type="region of interest" description="Disordered" evidence="1">
    <location>
        <begin position="33"/>
        <end position="71"/>
    </location>
</feature>
<dbReference type="EMBL" id="FWWU01000006">
    <property type="protein sequence ID" value="SMB82705.1"/>
    <property type="molecule type" value="Genomic_DNA"/>
</dbReference>
<protein>
    <submittedName>
        <fullName evidence="2">Uncharacterized protein</fullName>
    </submittedName>
</protein>
<evidence type="ECO:0000313" key="3">
    <source>
        <dbReference type="Proteomes" id="UP000192582"/>
    </source>
</evidence>
<dbReference type="AlphaFoldDB" id="A0A1W1UNK0"/>
<dbReference type="STRING" id="695939.SAMN00790413_04114"/>
<sequence>MDGLFKAFGLTGPYGEERPEEAEALATFKTTRRFGDDGALPSTLPSHPHTPVPACWGGHRSSTRAKNATGG</sequence>
<dbReference type="Proteomes" id="UP000192582">
    <property type="component" value="Unassembled WGS sequence"/>
</dbReference>
<organism evidence="2 3">
    <name type="scientific">Deinococcus hopiensis KR-140</name>
    <dbReference type="NCBI Taxonomy" id="695939"/>
    <lineage>
        <taxon>Bacteria</taxon>
        <taxon>Thermotogati</taxon>
        <taxon>Deinococcota</taxon>
        <taxon>Deinococci</taxon>
        <taxon>Deinococcales</taxon>
        <taxon>Deinococcaceae</taxon>
        <taxon>Deinococcus</taxon>
    </lineage>
</organism>
<name>A0A1W1UNK0_9DEIO</name>
<gene>
    <name evidence="2" type="ORF">SAMN00790413_04114</name>
</gene>
<evidence type="ECO:0000313" key="2">
    <source>
        <dbReference type="EMBL" id="SMB82705.1"/>
    </source>
</evidence>
<evidence type="ECO:0000256" key="1">
    <source>
        <dbReference type="SAM" id="MobiDB-lite"/>
    </source>
</evidence>
<proteinExistence type="predicted"/>